<evidence type="ECO:0000313" key="2">
    <source>
        <dbReference type="EMBL" id="KAK8129476.1"/>
    </source>
</evidence>
<feature type="region of interest" description="Disordered" evidence="1">
    <location>
        <begin position="21"/>
        <end position="44"/>
    </location>
</feature>
<accession>A0AAW0R6R4</accession>
<dbReference type="Proteomes" id="UP001392437">
    <property type="component" value="Unassembled WGS sequence"/>
</dbReference>
<sequence length="125" mass="13611">MSSFGKYPRYLHTLGYLSPDGDWSDTRPSCQPLATNRQPAPSSKKASAFHCASSFLVVEYRAADAGIIDLPTPVVGRIIEDACIAGLYHYTGDNRVQDLIVYDGMDVLASVPELSMTDAIILELT</sequence>
<dbReference type="AlphaFoldDB" id="A0AAW0R6R4"/>
<gene>
    <name evidence="2" type="ORF">PG999_001856</name>
</gene>
<name>A0AAW0R6R4_9PEZI</name>
<protein>
    <submittedName>
        <fullName evidence="2">Uncharacterized protein</fullName>
    </submittedName>
</protein>
<evidence type="ECO:0000313" key="3">
    <source>
        <dbReference type="Proteomes" id="UP001392437"/>
    </source>
</evidence>
<reference evidence="2 3" key="1">
    <citation type="submission" date="2023-01" db="EMBL/GenBank/DDBJ databases">
        <title>Analysis of 21 Apiospora genomes using comparative genomics revels a genus with tremendous synthesis potential of carbohydrate active enzymes and secondary metabolites.</title>
        <authorList>
            <person name="Sorensen T."/>
        </authorList>
    </citation>
    <scope>NUCLEOTIDE SEQUENCE [LARGE SCALE GENOMIC DNA]</scope>
    <source>
        <strain evidence="2 3">CBS 117206</strain>
    </source>
</reference>
<feature type="compositionally biased region" description="Polar residues" evidence="1">
    <location>
        <begin position="26"/>
        <end position="44"/>
    </location>
</feature>
<proteinExistence type="predicted"/>
<keyword evidence="3" id="KW-1185">Reference proteome</keyword>
<evidence type="ECO:0000256" key="1">
    <source>
        <dbReference type="SAM" id="MobiDB-lite"/>
    </source>
</evidence>
<dbReference type="EMBL" id="JAQQWP010000002">
    <property type="protein sequence ID" value="KAK8129476.1"/>
    <property type="molecule type" value="Genomic_DNA"/>
</dbReference>
<organism evidence="2 3">
    <name type="scientific">Apiospora kogelbergensis</name>
    <dbReference type="NCBI Taxonomy" id="1337665"/>
    <lineage>
        <taxon>Eukaryota</taxon>
        <taxon>Fungi</taxon>
        <taxon>Dikarya</taxon>
        <taxon>Ascomycota</taxon>
        <taxon>Pezizomycotina</taxon>
        <taxon>Sordariomycetes</taxon>
        <taxon>Xylariomycetidae</taxon>
        <taxon>Amphisphaeriales</taxon>
        <taxon>Apiosporaceae</taxon>
        <taxon>Apiospora</taxon>
    </lineage>
</organism>
<comment type="caution">
    <text evidence="2">The sequence shown here is derived from an EMBL/GenBank/DDBJ whole genome shotgun (WGS) entry which is preliminary data.</text>
</comment>